<evidence type="ECO:0000313" key="2">
    <source>
        <dbReference type="EMBL" id="GAA4340081.1"/>
    </source>
</evidence>
<gene>
    <name evidence="2" type="ORF">GCM10023149_51250</name>
</gene>
<comment type="caution">
    <text evidence="2">The sequence shown here is derived from an EMBL/GenBank/DDBJ whole genome shotgun (WGS) entry which is preliminary data.</text>
</comment>
<dbReference type="Proteomes" id="UP001500582">
    <property type="component" value="Unassembled WGS sequence"/>
</dbReference>
<evidence type="ECO:0000256" key="1">
    <source>
        <dbReference type="SAM" id="Coils"/>
    </source>
</evidence>
<reference evidence="3" key="1">
    <citation type="journal article" date="2019" name="Int. J. Syst. Evol. Microbiol.">
        <title>The Global Catalogue of Microorganisms (GCM) 10K type strain sequencing project: providing services to taxonomists for standard genome sequencing and annotation.</title>
        <authorList>
            <consortium name="The Broad Institute Genomics Platform"/>
            <consortium name="The Broad Institute Genome Sequencing Center for Infectious Disease"/>
            <person name="Wu L."/>
            <person name="Ma J."/>
        </authorList>
    </citation>
    <scope>NUCLEOTIDE SEQUENCE [LARGE SCALE GENOMIC DNA]</scope>
    <source>
        <strain evidence="3">JCM 17705</strain>
    </source>
</reference>
<dbReference type="InterPro" id="IPR009057">
    <property type="entry name" value="Homeodomain-like_sf"/>
</dbReference>
<proteinExistence type="predicted"/>
<protein>
    <recommendedName>
        <fullName evidence="4">Transposase</fullName>
    </recommendedName>
</protein>
<organism evidence="2 3">
    <name type="scientific">Mucilaginibacter gynuensis</name>
    <dbReference type="NCBI Taxonomy" id="1302236"/>
    <lineage>
        <taxon>Bacteria</taxon>
        <taxon>Pseudomonadati</taxon>
        <taxon>Bacteroidota</taxon>
        <taxon>Sphingobacteriia</taxon>
        <taxon>Sphingobacteriales</taxon>
        <taxon>Sphingobacteriaceae</taxon>
        <taxon>Mucilaginibacter</taxon>
    </lineage>
</organism>
<sequence>MKGKELKEKRRSPQYFDEAFKRKVCDEYLRTGVAKTDLLSKYNIRYRSAIQSWLKELGYADIYQKAAYLPIANPLYLPAKKTNNDQPSDALSEEQQRIKELERLLEDEQLRSEMYKRMIEIAEHDLNISIRKKSDTK</sequence>
<dbReference type="SUPFAM" id="SSF46689">
    <property type="entry name" value="Homeodomain-like"/>
    <property type="match status" value="1"/>
</dbReference>
<feature type="coiled-coil region" evidence="1">
    <location>
        <begin position="91"/>
        <end position="118"/>
    </location>
</feature>
<evidence type="ECO:0000313" key="3">
    <source>
        <dbReference type="Proteomes" id="UP001500582"/>
    </source>
</evidence>
<name>A0ABP8HJG9_9SPHI</name>
<keyword evidence="1" id="KW-0175">Coiled coil</keyword>
<accession>A0ABP8HJG9</accession>
<dbReference type="EMBL" id="BAABFT010000024">
    <property type="protein sequence ID" value="GAA4340081.1"/>
    <property type="molecule type" value="Genomic_DNA"/>
</dbReference>
<evidence type="ECO:0008006" key="4">
    <source>
        <dbReference type="Google" id="ProtNLM"/>
    </source>
</evidence>
<keyword evidence="3" id="KW-1185">Reference proteome</keyword>